<keyword evidence="3" id="KW-1185">Reference proteome</keyword>
<keyword evidence="1" id="KW-0175">Coiled coil</keyword>
<feature type="coiled-coil region" evidence="1">
    <location>
        <begin position="4"/>
        <end position="148"/>
    </location>
</feature>
<protein>
    <submittedName>
        <fullName evidence="2">Uncharacterized protein</fullName>
    </submittedName>
</protein>
<evidence type="ECO:0000256" key="1">
    <source>
        <dbReference type="SAM" id="Coils"/>
    </source>
</evidence>
<name>A0ABV5J1N0_9BACT</name>
<evidence type="ECO:0000313" key="2">
    <source>
        <dbReference type="EMBL" id="MFB9210412.1"/>
    </source>
</evidence>
<accession>A0ABV5J1N0</accession>
<organism evidence="2 3">
    <name type="scientific">Echinicola jeungdonensis</name>
    <dbReference type="NCBI Taxonomy" id="709343"/>
    <lineage>
        <taxon>Bacteria</taxon>
        <taxon>Pseudomonadati</taxon>
        <taxon>Bacteroidota</taxon>
        <taxon>Cytophagia</taxon>
        <taxon>Cytophagales</taxon>
        <taxon>Cyclobacteriaceae</taxon>
        <taxon>Echinicola</taxon>
    </lineage>
</organism>
<gene>
    <name evidence="2" type="ORF">ACFFUR_01215</name>
</gene>
<sequence>MAKYQQLRLEEKKLRERVDYLEKQVALKGPLAVEVDLAMLLKEESNKLASLRQSLDAKEKELVKLQDLPEENRSTIQTERLEQLISDLRAKEEQALILQDNINFLEEKQAQFGIDVQLNLSNELKLARESLEKVQNQLKALKTELVNQWHFDPGQMEDFDSLAQEKILELAAKLVDRREKELEMQRKTVGDQYNAMITDTLEELRKAVFSGAGNEVIRKSPTEWEIKIRGSFGGVSVSFNFNHNNQPSSLICTHRHHDGHTLAKRSTDLSRQNLIRLFMDIFWKKKKWWHFWHTTPTLPDSWK</sequence>
<comment type="caution">
    <text evidence="2">The sequence shown here is derived from an EMBL/GenBank/DDBJ whole genome shotgun (WGS) entry which is preliminary data.</text>
</comment>
<proteinExistence type="predicted"/>
<dbReference type="EMBL" id="JBHMEW010000008">
    <property type="protein sequence ID" value="MFB9210412.1"/>
    <property type="molecule type" value="Genomic_DNA"/>
</dbReference>
<dbReference type="RefSeq" id="WP_290246670.1">
    <property type="nucleotide sequence ID" value="NZ_JAUFQT010000001.1"/>
</dbReference>
<evidence type="ECO:0000313" key="3">
    <source>
        <dbReference type="Proteomes" id="UP001589654"/>
    </source>
</evidence>
<reference evidence="2 3" key="1">
    <citation type="submission" date="2024-09" db="EMBL/GenBank/DDBJ databases">
        <authorList>
            <person name="Sun Q."/>
            <person name="Mori K."/>
        </authorList>
    </citation>
    <scope>NUCLEOTIDE SEQUENCE [LARGE SCALE GENOMIC DNA]</scope>
    <source>
        <strain evidence="2 3">CECT 7682</strain>
    </source>
</reference>
<dbReference type="Proteomes" id="UP001589654">
    <property type="component" value="Unassembled WGS sequence"/>
</dbReference>